<accession>A0A7K3WC35</accession>
<reference evidence="2 3" key="1">
    <citation type="submission" date="2020-02" db="EMBL/GenBank/DDBJ databases">
        <title>The whole genome sequence of CPCC 205119.</title>
        <authorList>
            <person name="Jiang Z."/>
        </authorList>
    </citation>
    <scope>NUCLEOTIDE SEQUENCE [LARGE SCALE GENOMIC DNA]</scope>
    <source>
        <strain evidence="2 3">CPCC 205119</strain>
    </source>
</reference>
<gene>
    <name evidence="2" type="ORF">G1H19_07670</name>
</gene>
<dbReference type="Proteomes" id="UP000470470">
    <property type="component" value="Unassembled WGS sequence"/>
</dbReference>
<evidence type="ECO:0000313" key="2">
    <source>
        <dbReference type="EMBL" id="NEL53876.1"/>
    </source>
</evidence>
<evidence type="ECO:0000259" key="1">
    <source>
        <dbReference type="PROSITE" id="PS50883"/>
    </source>
</evidence>
<dbReference type="AlphaFoldDB" id="A0A7K3WC35"/>
<dbReference type="GO" id="GO:0071111">
    <property type="term" value="F:cyclic-guanylate-specific phosphodiesterase activity"/>
    <property type="evidence" value="ECO:0007669"/>
    <property type="project" value="InterPro"/>
</dbReference>
<dbReference type="PANTHER" id="PTHR33121">
    <property type="entry name" value="CYCLIC DI-GMP PHOSPHODIESTERASE PDEF"/>
    <property type="match status" value="1"/>
</dbReference>
<dbReference type="SUPFAM" id="SSF141868">
    <property type="entry name" value="EAL domain-like"/>
    <property type="match status" value="1"/>
</dbReference>
<dbReference type="InterPro" id="IPR035919">
    <property type="entry name" value="EAL_sf"/>
</dbReference>
<dbReference type="CDD" id="cd01948">
    <property type="entry name" value="EAL"/>
    <property type="match status" value="1"/>
</dbReference>
<dbReference type="EMBL" id="JAAGWK010000010">
    <property type="protein sequence ID" value="NEL53876.1"/>
    <property type="molecule type" value="Genomic_DNA"/>
</dbReference>
<sequence length="352" mass="36582">MPRPDWPLPVRPRRALFATTVGHLLPAVVDNAGGLGLDVARAPGLLDVVDPGDGAGLLGLLDRLARELTVAETEQLRIATDPAADGVRLAAQLLVAPTLAVELARRGVSAEIGLLVEADLWPVYQPIVSLADRRVTGHEALLRGQVDGRHVGGGDLFFLAEAAGWLPELDRVARHAALGGAAPWLGSADLYVNLHPASVHRPQVCLAGTEALAAELGVAPGQLVIEVVESHAVVDRGHLVALLEHHRSLGWRVALDGAGWSSLGLLGALRPDVVKLDKALVQQLPAPGARAVVAAVVELAHSRGATVVAEGVEDEETAQEVAALGADLGQGWLFGRPVLQPAATTDDRPAAG</sequence>
<name>A0A7K3WC35_9ACTN</name>
<proteinExistence type="predicted"/>
<dbReference type="Gene3D" id="3.20.20.450">
    <property type="entry name" value="EAL domain"/>
    <property type="match status" value="1"/>
</dbReference>
<dbReference type="PROSITE" id="PS50883">
    <property type="entry name" value="EAL"/>
    <property type="match status" value="1"/>
</dbReference>
<protein>
    <submittedName>
        <fullName evidence="2">EAL domain-containing protein</fullName>
    </submittedName>
</protein>
<evidence type="ECO:0000313" key="3">
    <source>
        <dbReference type="Proteomes" id="UP000470470"/>
    </source>
</evidence>
<comment type="caution">
    <text evidence="2">The sequence shown here is derived from an EMBL/GenBank/DDBJ whole genome shotgun (WGS) entry which is preliminary data.</text>
</comment>
<dbReference type="SMART" id="SM00052">
    <property type="entry name" value="EAL"/>
    <property type="match status" value="1"/>
</dbReference>
<organism evidence="2 3">
    <name type="scientific">Goekera deserti</name>
    <dbReference type="NCBI Taxonomy" id="2497753"/>
    <lineage>
        <taxon>Bacteria</taxon>
        <taxon>Bacillati</taxon>
        <taxon>Actinomycetota</taxon>
        <taxon>Actinomycetes</taxon>
        <taxon>Geodermatophilales</taxon>
        <taxon>Geodermatophilaceae</taxon>
        <taxon>Goekera</taxon>
    </lineage>
</organism>
<dbReference type="InterPro" id="IPR050706">
    <property type="entry name" value="Cyclic-di-GMP_PDE-like"/>
</dbReference>
<feature type="domain" description="EAL" evidence="1">
    <location>
        <begin position="103"/>
        <end position="351"/>
    </location>
</feature>
<dbReference type="InterPro" id="IPR001633">
    <property type="entry name" value="EAL_dom"/>
</dbReference>
<keyword evidence="3" id="KW-1185">Reference proteome</keyword>
<dbReference type="Pfam" id="PF00563">
    <property type="entry name" value="EAL"/>
    <property type="match status" value="1"/>
</dbReference>
<dbReference type="PANTHER" id="PTHR33121:SF76">
    <property type="entry name" value="SIGNALING PROTEIN"/>
    <property type="match status" value="1"/>
</dbReference>